<dbReference type="RefSeq" id="WP_253652704.1">
    <property type="nucleotide sequence ID" value="NZ_BAAAOE010000004.1"/>
</dbReference>
<protein>
    <submittedName>
        <fullName evidence="4">LytR cell envelope-related transcriptional attenuator</fullName>
    </submittedName>
</protein>
<feature type="region of interest" description="Disordered" evidence="1">
    <location>
        <begin position="48"/>
        <end position="73"/>
    </location>
</feature>
<gene>
    <name evidence="4" type="ORF">LX12_000262</name>
</gene>
<feature type="compositionally biased region" description="Low complexity" evidence="1">
    <location>
        <begin position="60"/>
        <end position="73"/>
    </location>
</feature>
<proteinExistence type="predicted"/>
<evidence type="ECO:0000256" key="1">
    <source>
        <dbReference type="SAM" id="MobiDB-lite"/>
    </source>
</evidence>
<evidence type="ECO:0000259" key="3">
    <source>
        <dbReference type="Pfam" id="PF13399"/>
    </source>
</evidence>
<comment type="caution">
    <text evidence="4">The sequence shown here is derived from an EMBL/GenBank/DDBJ whole genome shotgun (WGS) entry which is preliminary data.</text>
</comment>
<organism evidence="4 5">
    <name type="scientific">Williamsia serinedens</name>
    <dbReference type="NCBI Taxonomy" id="391736"/>
    <lineage>
        <taxon>Bacteria</taxon>
        <taxon>Bacillati</taxon>
        <taxon>Actinomycetota</taxon>
        <taxon>Actinomycetes</taxon>
        <taxon>Mycobacteriales</taxon>
        <taxon>Nocardiaceae</taxon>
        <taxon>Williamsia</taxon>
    </lineage>
</organism>
<evidence type="ECO:0000313" key="4">
    <source>
        <dbReference type="EMBL" id="MCP2159098.1"/>
    </source>
</evidence>
<name>A0ABT1H008_9NOCA</name>
<keyword evidence="2" id="KW-0812">Transmembrane</keyword>
<reference evidence="4 5" key="1">
    <citation type="submission" date="2022-06" db="EMBL/GenBank/DDBJ databases">
        <title>Genomic Encyclopedia of Archaeal and Bacterial Type Strains, Phase II (KMG-II): from individual species to whole genera.</title>
        <authorList>
            <person name="Goeker M."/>
        </authorList>
    </citation>
    <scope>NUCLEOTIDE SEQUENCE [LARGE SCALE GENOMIC DNA]</scope>
    <source>
        <strain evidence="4 5">DSM 45037</strain>
    </source>
</reference>
<evidence type="ECO:0000256" key="2">
    <source>
        <dbReference type="SAM" id="Phobius"/>
    </source>
</evidence>
<evidence type="ECO:0000313" key="5">
    <source>
        <dbReference type="Proteomes" id="UP001205740"/>
    </source>
</evidence>
<dbReference type="Proteomes" id="UP001205740">
    <property type="component" value="Unassembled WGS sequence"/>
</dbReference>
<sequence>MVSQITLGYPTDDRGRPFQRRRWVPFVIAVVVLLVLAMIVWVSALSKGSSDPVATTCNQPTAPSASASSSAAPTSAAPRTTVAANQLVEVAPAPLASFQVRVLNASARRGEARSVLDDLTGQGFTPATDTPYADDTVYPDQDLDCVGQIRFGPAGRAAAAAVWVAVPCAELVDDGRPGTVVDLALGRQFSSKEQTQDQQAVLEALRSTDTSGRTGGAATGADPSLVRAVHSSAC</sequence>
<feature type="compositionally biased region" description="Polar residues" evidence="1">
    <location>
        <begin position="48"/>
        <end position="59"/>
    </location>
</feature>
<accession>A0ABT1H008</accession>
<dbReference type="InterPro" id="IPR027381">
    <property type="entry name" value="LytR/CpsA/Psr_C"/>
</dbReference>
<dbReference type="NCBIfam" id="NF035953">
    <property type="entry name" value="integrity_Cei"/>
    <property type="match status" value="1"/>
</dbReference>
<dbReference type="Gene3D" id="3.30.70.2390">
    <property type="match status" value="1"/>
</dbReference>
<keyword evidence="5" id="KW-1185">Reference proteome</keyword>
<keyword evidence="2" id="KW-0472">Membrane</keyword>
<feature type="domain" description="LytR/CpsA/Psr regulator C-terminal" evidence="3">
    <location>
        <begin position="98"/>
        <end position="189"/>
    </location>
</feature>
<dbReference type="EMBL" id="JAMTCG010000001">
    <property type="protein sequence ID" value="MCP2159098.1"/>
    <property type="molecule type" value="Genomic_DNA"/>
</dbReference>
<keyword evidence="2" id="KW-1133">Transmembrane helix</keyword>
<dbReference type="Pfam" id="PF13399">
    <property type="entry name" value="LytR_C"/>
    <property type="match status" value="1"/>
</dbReference>
<feature type="transmembrane region" description="Helical" evidence="2">
    <location>
        <begin position="23"/>
        <end position="44"/>
    </location>
</feature>